<evidence type="ECO:0000313" key="3">
    <source>
        <dbReference type="WBParaSite" id="maker-uti_cns_0045493-snap-gene-1.6-mRNA-1"/>
    </source>
</evidence>
<evidence type="ECO:0000313" key="1">
    <source>
        <dbReference type="Proteomes" id="UP000095280"/>
    </source>
</evidence>
<dbReference type="SUPFAM" id="SSF52047">
    <property type="entry name" value="RNI-like"/>
    <property type="match status" value="1"/>
</dbReference>
<dbReference type="Gene3D" id="3.80.10.10">
    <property type="entry name" value="Ribonuclease Inhibitor"/>
    <property type="match status" value="1"/>
</dbReference>
<accession>A0A1I8J2E0</accession>
<reference evidence="2 3" key="1">
    <citation type="submission" date="2016-11" db="UniProtKB">
        <authorList>
            <consortium name="WormBaseParasite"/>
        </authorList>
    </citation>
    <scope>IDENTIFICATION</scope>
</reference>
<dbReference type="WBParaSite" id="maker-uti_cns_0045493-snap-gene-1.6-mRNA-1">
    <property type="protein sequence ID" value="maker-uti_cns_0045493-snap-gene-1.6-mRNA-1"/>
    <property type="gene ID" value="maker-uti_cns_0045493-snap-gene-1.6"/>
</dbReference>
<name>A0A1I8J2E0_9PLAT</name>
<organism evidence="1 3">
    <name type="scientific">Macrostomum lignano</name>
    <dbReference type="NCBI Taxonomy" id="282301"/>
    <lineage>
        <taxon>Eukaryota</taxon>
        <taxon>Metazoa</taxon>
        <taxon>Spiralia</taxon>
        <taxon>Lophotrochozoa</taxon>
        <taxon>Platyhelminthes</taxon>
        <taxon>Rhabditophora</taxon>
        <taxon>Macrostomorpha</taxon>
        <taxon>Macrostomida</taxon>
        <taxon>Macrostomidae</taxon>
        <taxon>Macrostomum</taxon>
    </lineage>
</organism>
<dbReference type="WBParaSite" id="maker-uti_cns_0001287-snap-gene-0.3-mRNA-1">
    <property type="protein sequence ID" value="maker-uti_cns_0001287-snap-gene-0.3-mRNA-1"/>
    <property type="gene ID" value="maker-uti_cns_0001287-snap-gene-0.3"/>
</dbReference>
<keyword evidence="1" id="KW-1185">Reference proteome</keyword>
<sequence>MSNSARSSAACLPAGLADLRLEIHGSRCSIGAEPGSPLPPGLQRLQLTGLFFDVPWDLQLADTLSGCPELTHVELEVSTDDLLAALLSRLPRLRCLRIHDCSLLTRQAWANLRSLAAWPLDLMEFRALGCTGSSLTDEAVADLCASPVARGLRRLHLSDCSQWTAAALASIASGCPWLTELQLEGFRRDPAMSASRRPSS</sequence>
<evidence type="ECO:0000313" key="2">
    <source>
        <dbReference type="WBParaSite" id="maker-uti_cns_0001287-snap-gene-0.3-mRNA-1"/>
    </source>
</evidence>
<dbReference type="AlphaFoldDB" id="A0A1I8J2E0"/>
<dbReference type="InterPro" id="IPR032675">
    <property type="entry name" value="LRR_dom_sf"/>
</dbReference>
<protein>
    <submittedName>
        <fullName evidence="2 3">F-box/LRR-repeat protein 15</fullName>
    </submittedName>
</protein>
<dbReference type="GO" id="GO:0031146">
    <property type="term" value="P:SCF-dependent proteasomal ubiquitin-dependent protein catabolic process"/>
    <property type="evidence" value="ECO:0007669"/>
    <property type="project" value="TreeGrafter"/>
</dbReference>
<dbReference type="GO" id="GO:0019005">
    <property type="term" value="C:SCF ubiquitin ligase complex"/>
    <property type="evidence" value="ECO:0007669"/>
    <property type="project" value="TreeGrafter"/>
</dbReference>
<dbReference type="PANTHER" id="PTHR13318">
    <property type="entry name" value="PARTNER OF PAIRED, ISOFORM B-RELATED"/>
    <property type="match status" value="1"/>
</dbReference>
<dbReference type="Proteomes" id="UP000095280">
    <property type="component" value="Unplaced"/>
</dbReference>
<proteinExistence type="predicted"/>